<dbReference type="eggNOG" id="COG0824">
    <property type="taxonomic scope" value="Bacteria"/>
</dbReference>
<protein>
    <recommendedName>
        <fullName evidence="3">Thioesterase domain-containing protein</fullName>
    </recommendedName>
</protein>
<comment type="caution">
    <text evidence="1">The sequence shown here is derived from an EMBL/GenBank/DDBJ whole genome shotgun (WGS) entry which is preliminary data.</text>
</comment>
<dbReference type="AlphaFoldDB" id="A0A062UQV5"/>
<dbReference type="InterPro" id="IPR029069">
    <property type="entry name" value="HotDog_dom_sf"/>
</dbReference>
<keyword evidence="2" id="KW-1185">Reference proteome</keyword>
<evidence type="ECO:0000313" key="1">
    <source>
        <dbReference type="EMBL" id="KCZ60238.1"/>
    </source>
</evidence>
<dbReference type="SUPFAM" id="SSF54637">
    <property type="entry name" value="Thioesterase/thiol ester dehydrase-isomerase"/>
    <property type="match status" value="2"/>
</dbReference>
<evidence type="ECO:0000313" key="2">
    <source>
        <dbReference type="Proteomes" id="UP000027190"/>
    </source>
</evidence>
<dbReference type="PATRIC" id="fig|1280947.3.peg.785"/>
<reference evidence="1 2" key="1">
    <citation type="journal article" date="2014" name="Antonie Van Leeuwenhoek">
        <title>Hyphomonas beringensis sp. nov. and Hyphomonas chukchiensis sp. nov., isolated from surface seawater of the Bering Sea and Chukchi Sea.</title>
        <authorList>
            <person name="Li C."/>
            <person name="Lai Q."/>
            <person name="Li G."/>
            <person name="Dong C."/>
            <person name="Wang J."/>
            <person name="Liao Y."/>
            <person name="Shao Z."/>
        </authorList>
    </citation>
    <scope>NUCLEOTIDE SEQUENCE [LARGE SCALE GENOMIC DNA]</scope>
    <source>
        <strain evidence="1 2">BH-BN04-4</strain>
    </source>
</reference>
<evidence type="ECO:0008006" key="3">
    <source>
        <dbReference type="Google" id="ProtNLM"/>
    </source>
</evidence>
<proteinExistence type="predicted"/>
<sequence>MGHMNVRLYVEKQVEGLASFAHALDMPQAFQQSAPSTLVPVDQHVRFIREVLPGRPISMQGCVVSVGESDAVIYQELRHSDGALSAAFLTRVAHVDTKARERFAWSTRARAALEAHIDTPPAEAAPRSFDPDAPALSTTDINIATARDLGIPMIGKGAVPQHHLDVHGCMSPSWIIGRISDSVPNLLYDWRKRVAEAAGGVRMGAAVLENRLRYHRWPKAGDLYEIHTSLGSTAEKTHSLVHWVMDPVTGLPWATSQVVAITLDLDARKAIATPPAMLEDLERIAPRGLSL</sequence>
<dbReference type="Gene3D" id="3.10.129.10">
    <property type="entry name" value="Hotdog Thioesterase"/>
    <property type="match status" value="2"/>
</dbReference>
<gene>
    <name evidence="1" type="ORF">HY30_12275</name>
</gene>
<dbReference type="EMBL" id="AWFG01000010">
    <property type="protein sequence ID" value="KCZ60238.1"/>
    <property type="molecule type" value="Genomic_DNA"/>
</dbReference>
<dbReference type="Pfam" id="PF13279">
    <property type="entry name" value="4HBT_2"/>
    <property type="match status" value="2"/>
</dbReference>
<dbReference type="Proteomes" id="UP000027190">
    <property type="component" value="Unassembled WGS sequence"/>
</dbReference>
<organism evidence="1 2">
    <name type="scientific">Hyphomonas chukchiensis</name>
    <dbReference type="NCBI Taxonomy" id="1280947"/>
    <lineage>
        <taxon>Bacteria</taxon>
        <taxon>Pseudomonadati</taxon>
        <taxon>Pseudomonadota</taxon>
        <taxon>Alphaproteobacteria</taxon>
        <taxon>Hyphomonadales</taxon>
        <taxon>Hyphomonadaceae</taxon>
        <taxon>Hyphomonas</taxon>
    </lineage>
</organism>
<accession>A0A062UQV5</accession>
<name>A0A062UQV5_9PROT</name>
<dbReference type="STRING" id="1280947.HY30_12275"/>